<gene>
    <name evidence="2" type="ORF">DKT75_17355</name>
</gene>
<keyword evidence="3" id="KW-1185">Reference proteome</keyword>
<dbReference type="AlphaFoldDB" id="A0A317CAJ2"/>
<sequence length="365" mass="41127">MKLKKLLKWALITGAVIIIGSCAVTKNIEANIVQPLEASENYRDGKFHNATPKSKPSFGEMMYVLKRYITEKKIDPEPKNGLPIQQVTRAQLDALSDDELHLVKLGHSSILIKANGEYWLIDPVFADRASPFSFLGPKRFQPTPITIDELPPIDKVLISHNHYDHLDKAAIKKLIGKTKQFLVPMGVEGDLQKWGADKSQVTRFNWWQELKVGDTLFAFTPSQHFSGRGLGDGNTTLWGSWVIQTAGKSLYFSGDSGYFDGFKKIGEKYGPFDLTMIETGAYNEDWPDVHMFPKESVQAHIDLRGVTMLPIHNSTFDLSFHPWYEPLKRVTVEAEAQGVKLTTPIVGEVFTVDKASDGAWWEKYL</sequence>
<evidence type="ECO:0000313" key="3">
    <source>
        <dbReference type="Proteomes" id="UP000245506"/>
    </source>
</evidence>
<reference evidence="2 3" key="1">
    <citation type="submission" date="2018-05" db="EMBL/GenBank/DDBJ databases">
        <title>Leucothrix arctica sp. nov., isolated from Arctic seawater.</title>
        <authorList>
            <person name="Choi A."/>
            <person name="Baek K."/>
        </authorList>
    </citation>
    <scope>NUCLEOTIDE SEQUENCE [LARGE SCALE GENOMIC DNA]</scope>
    <source>
        <strain evidence="2 3">IMCC9719</strain>
    </source>
</reference>
<comment type="caution">
    <text evidence="2">The sequence shown here is derived from an EMBL/GenBank/DDBJ whole genome shotgun (WGS) entry which is preliminary data.</text>
</comment>
<evidence type="ECO:0000259" key="1">
    <source>
        <dbReference type="Pfam" id="PF12706"/>
    </source>
</evidence>
<dbReference type="Gene3D" id="3.60.15.10">
    <property type="entry name" value="Ribonuclease Z/Hydroxyacylglutathione hydrolase-like"/>
    <property type="match status" value="1"/>
</dbReference>
<proteinExistence type="predicted"/>
<dbReference type="SUPFAM" id="SSF56281">
    <property type="entry name" value="Metallo-hydrolase/oxidoreductase"/>
    <property type="match status" value="1"/>
</dbReference>
<dbReference type="PANTHER" id="PTHR15032">
    <property type="entry name" value="N-ACYL-PHOSPHATIDYLETHANOLAMINE-HYDROLYZING PHOSPHOLIPASE D"/>
    <property type="match status" value="1"/>
</dbReference>
<dbReference type="Pfam" id="PF12706">
    <property type="entry name" value="Lactamase_B_2"/>
    <property type="match status" value="1"/>
</dbReference>
<feature type="domain" description="Metallo-beta-lactamase" evidence="1">
    <location>
        <begin position="120"/>
        <end position="312"/>
    </location>
</feature>
<accession>A0A317CAJ2</accession>
<dbReference type="PANTHER" id="PTHR15032:SF4">
    <property type="entry name" value="N-ACYL-PHOSPHATIDYLETHANOLAMINE-HYDROLYZING PHOSPHOLIPASE D"/>
    <property type="match status" value="1"/>
</dbReference>
<dbReference type="GO" id="GO:0005737">
    <property type="term" value="C:cytoplasm"/>
    <property type="evidence" value="ECO:0007669"/>
    <property type="project" value="TreeGrafter"/>
</dbReference>
<dbReference type="InterPro" id="IPR036866">
    <property type="entry name" value="RibonucZ/Hydroxyglut_hydro"/>
</dbReference>
<dbReference type="Proteomes" id="UP000245506">
    <property type="component" value="Unassembled WGS sequence"/>
</dbReference>
<keyword evidence="2" id="KW-0378">Hydrolase</keyword>
<dbReference type="OrthoDB" id="9805728at2"/>
<dbReference type="EMBL" id="QGKL01000042">
    <property type="protein sequence ID" value="PWQ93400.1"/>
    <property type="molecule type" value="Genomic_DNA"/>
</dbReference>
<organism evidence="2 3">
    <name type="scientific">Leucothrix arctica</name>
    <dbReference type="NCBI Taxonomy" id="1481894"/>
    <lineage>
        <taxon>Bacteria</taxon>
        <taxon>Pseudomonadati</taxon>
        <taxon>Pseudomonadota</taxon>
        <taxon>Gammaproteobacteria</taxon>
        <taxon>Thiotrichales</taxon>
        <taxon>Thiotrichaceae</taxon>
        <taxon>Leucothrix</taxon>
    </lineage>
</organism>
<dbReference type="InterPro" id="IPR001279">
    <property type="entry name" value="Metallo-B-lactamas"/>
</dbReference>
<dbReference type="PROSITE" id="PS51257">
    <property type="entry name" value="PROKAR_LIPOPROTEIN"/>
    <property type="match status" value="1"/>
</dbReference>
<dbReference type="GO" id="GO:0016787">
    <property type="term" value="F:hydrolase activity"/>
    <property type="evidence" value="ECO:0007669"/>
    <property type="project" value="UniProtKB-KW"/>
</dbReference>
<protein>
    <submittedName>
        <fullName evidence="2">Hydrolase</fullName>
    </submittedName>
</protein>
<name>A0A317CAJ2_9GAMM</name>
<evidence type="ECO:0000313" key="2">
    <source>
        <dbReference type="EMBL" id="PWQ93400.1"/>
    </source>
</evidence>